<protein>
    <submittedName>
        <fullName evidence="3">S-layer-like protein array-related protein</fullName>
    </submittedName>
</protein>
<reference evidence="4" key="2">
    <citation type="submission" date="2011-01" db="EMBL/GenBank/DDBJ databases">
        <title>The complete genome of Deinococcus maricopensis DSM 21211.</title>
        <authorList>
            <consortium name="US DOE Joint Genome Institute (JGI-PGF)"/>
            <person name="Lucas S."/>
            <person name="Copeland A."/>
            <person name="Lapidus A."/>
            <person name="Goodwin L."/>
            <person name="Pitluck S."/>
            <person name="Kyrpides N."/>
            <person name="Mavromatis K."/>
            <person name="Pagani I."/>
            <person name="Ivanova N."/>
            <person name="Ovchinnikova G."/>
            <person name="Zeytun A."/>
            <person name="Detter J.C."/>
            <person name="Han C."/>
            <person name="Land M."/>
            <person name="Hauser L."/>
            <person name="Markowitz V."/>
            <person name="Cheng J.-F."/>
            <person name="Hugenholtz P."/>
            <person name="Woyke T."/>
            <person name="Wu D."/>
            <person name="Pukall R."/>
            <person name="Gehrich-Schroeter G."/>
            <person name="Brambilla E."/>
            <person name="Klenk H.-P."/>
            <person name="Eisen J.A."/>
        </authorList>
    </citation>
    <scope>NUCLEOTIDE SEQUENCE [LARGE SCALE GENOMIC DNA]</scope>
    <source>
        <strain evidence="4">DSM 21211 / LMG 22137 / NRRL B-23946 / LB-34</strain>
    </source>
</reference>
<evidence type="ECO:0000313" key="3">
    <source>
        <dbReference type="EMBL" id="ADV66377.1"/>
    </source>
</evidence>
<sequence length="191" mass="20742" precursor="true">MNKHLTLIAAALATVSSIAAAAPQISAQSIIVNPAPSTDVSVKVWVDRDTSGTRVPNYRIGDRIRIYTSTDRDAYVYLFNVNPDGSIDQILPNHLQSGGNFVKANTVKAFPSARDQFVFNVAGPYGTNKVLALASTRPLNLQDISSFQGGQSFAQVKQDNQQEFAQALSIVVNPVPQNSWITDVAYYNVAR</sequence>
<dbReference type="Proteomes" id="UP000008635">
    <property type="component" value="Chromosome"/>
</dbReference>
<gene>
    <name evidence="3" type="ordered locus">Deima_0721</name>
</gene>
<dbReference type="Pfam" id="PF14326">
    <property type="entry name" value="DUF4384"/>
    <property type="match status" value="1"/>
</dbReference>
<dbReference type="HOGENOM" id="CLU_1401848_0_0_0"/>
<keyword evidence="1" id="KW-0732">Signal</keyword>
<dbReference type="AlphaFoldDB" id="E8U5N8"/>
<dbReference type="PANTHER" id="PTHR36194">
    <property type="entry name" value="S-LAYER-LIKE PROTEIN"/>
    <property type="match status" value="1"/>
</dbReference>
<accession>E8U5N8</accession>
<organism evidence="3 4">
    <name type="scientific">Deinococcus maricopensis (strain DSM 21211 / LMG 22137 / NRRL B-23946 / LB-34)</name>
    <dbReference type="NCBI Taxonomy" id="709986"/>
    <lineage>
        <taxon>Bacteria</taxon>
        <taxon>Thermotogati</taxon>
        <taxon>Deinococcota</taxon>
        <taxon>Deinococci</taxon>
        <taxon>Deinococcales</taxon>
        <taxon>Deinococcaceae</taxon>
        <taxon>Deinococcus</taxon>
    </lineage>
</organism>
<dbReference type="PANTHER" id="PTHR36194:SF1">
    <property type="entry name" value="S-LAYER-LIKE PROTEIN"/>
    <property type="match status" value="1"/>
</dbReference>
<dbReference type="OrthoDB" id="63947at2"/>
<keyword evidence="4" id="KW-1185">Reference proteome</keyword>
<feature type="signal peptide" evidence="1">
    <location>
        <begin position="1"/>
        <end position="21"/>
    </location>
</feature>
<evidence type="ECO:0000259" key="2">
    <source>
        <dbReference type="Pfam" id="PF14326"/>
    </source>
</evidence>
<dbReference type="STRING" id="709986.Deima_0721"/>
<dbReference type="KEGG" id="dmr:Deima_0721"/>
<evidence type="ECO:0000313" key="4">
    <source>
        <dbReference type="Proteomes" id="UP000008635"/>
    </source>
</evidence>
<reference evidence="3 4" key="1">
    <citation type="journal article" date="2011" name="Stand. Genomic Sci.">
        <title>Complete genome sequence of Deinococcus maricopensis type strain (LB-34).</title>
        <authorList>
            <person name="Pukall R."/>
            <person name="Zeytun A."/>
            <person name="Lucas S."/>
            <person name="Lapidus A."/>
            <person name="Hammon N."/>
            <person name="Deshpande S."/>
            <person name="Nolan M."/>
            <person name="Cheng J.F."/>
            <person name="Pitluck S."/>
            <person name="Liolios K."/>
            <person name="Pagani I."/>
            <person name="Mikhailova N."/>
            <person name="Ivanova N."/>
            <person name="Mavromatis K."/>
            <person name="Pati A."/>
            <person name="Tapia R."/>
            <person name="Han C."/>
            <person name="Goodwin L."/>
            <person name="Chen A."/>
            <person name="Palaniappan K."/>
            <person name="Land M."/>
            <person name="Hauser L."/>
            <person name="Chang Y.J."/>
            <person name="Jeffries C.D."/>
            <person name="Brambilla E.M."/>
            <person name="Rohde M."/>
            <person name="Goker M."/>
            <person name="Detter J.C."/>
            <person name="Woyke T."/>
            <person name="Bristow J."/>
            <person name="Eisen J.A."/>
            <person name="Markowitz V."/>
            <person name="Hugenholtz P."/>
            <person name="Kyrpides N.C."/>
            <person name="Klenk H.P."/>
        </authorList>
    </citation>
    <scope>NUCLEOTIDE SEQUENCE [LARGE SCALE GENOMIC DNA]</scope>
    <source>
        <strain evidence="4">DSM 21211 / LMG 22137 / NRRL B-23946 / LB-34</strain>
    </source>
</reference>
<feature type="domain" description="DUF4384" evidence="2">
    <location>
        <begin position="58"/>
        <end position="138"/>
    </location>
</feature>
<evidence type="ECO:0000256" key="1">
    <source>
        <dbReference type="SAM" id="SignalP"/>
    </source>
</evidence>
<dbReference type="EMBL" id="CP002454">
    <property type="protein sequence ID" value="ADV66377.1"/>
    <property type="molecule type" value="Genomic_DNA"/>
</dbReference>
<name>E8U5N8_DEIML</name>
<dbReference type="RefSeq" id="WP_013555882.1">
    <property type="nucleotide sequence ID" value="NC_014958.1"/>
</dbReference>
<dbReference type="InterPro" id="IPR025493">
    <property type="entry name" value="DUF4384"/>
</dbReference>
<proteinExistence type="predicted"/>
<feature type="chain" id="PRO_5003232213" evidence="1">
    <location>
        <begin position="22"/>
        <end position="191"/>
    </location>
</feature>
<dbReference type="eggNOG" id="COG5479">
    <property type="taxonomic scope" value="Bacteria"/>
</dbReference>